<evidence type="ECO:0000256" key="3">
    <source>
        <dbReference type="ARBA" id="ARBA00022989"/>
    </source>
</evidence>
<evidence type="ECO:0000256" key="1">
    <source>
        <dbReference type="ARBA" id="ARBA00004479"/>
    </source>
</evidence>
<dbReference type="EMBL" id="BMAV01002057">
    <property type="protein sequence ID" value="GFY40711.1"/>
    <property type="molecule type" value="Genomic_DNA"/>
</dbReference>
<keyword evidence="4" id="KW-0472">Membrane</keyword>
<comment type="subcellular location">
    <subcellularLocation>
        <location evidence="1">Membrane</location>
        <topology evidence="1">Single-pass type I membrane protein</topology>
    </subcellularLocation>
</comment>
<proteinExistence type="predicted"/>
<reference evidence="7" key="1">
    <citation type="submission" date="2020-08" db="EMBL/GenBank/DDBJ databases">
        <title>Multicomponent nature underlies the extraordinary mechanical properties of spider dragline silk.</title>
        <authorList>
            <person name="Kono N."/>
            <person name="Nakamura H."/>
            <person name="Mori M."/>
            <person name="Yoshida Y."/>
            <person name="Ohtoshi R."/>
            <person name="Malay A.D."/>
            <person name="Moran D.A.P."/>
            <person name="Tomita M."/>
            <person name="Numata K."/>
            <person name="Arakawa K."/>
        </authorList>
    </citation>
    <scope>NUCLEOTIDE SEQUENCE</scope>
</reference>
<evidence type="ECO:0000256" key="4">
    <source>
        <dbReference type="ARBA" id="ARBA00023136"/>
    </source>
</evidence>
<accession>A0A8X7BQA0</accession>
<dbReference type="Proteomes" id="UP000886998">
    <property type="component" value="Unassembled WGS sequence"/>
</dbReference>
<dbReference type="GO" id="GO:0016020">
    <property type="term" value="C:membrane"/>
    <property type="evidence" value="ECO:0007669"/>
    <property type="project" value="UniProtKB-SubCell"/>
</dbReference>
<evidence type="ECO:0000259" key="6">
    <source>
        <dbReference type="Pfam" id="PF06583"/>
    </source>
</evidence>
<keyword evidence="3" id="KW-1133">Transmembrane helix</keyword>
<dbReference type="AlphaFoldDB" id="A0A8X7BQA0"/>
<keyword evidence="8" id="KW-1185">Reference proteome</keyword>
<keyword evidence="5" id="KW-0325">Glycoprotein</keyword>
<protein>
    <recommendedName>
        <fullName evidence="6">Neogenin C-terminal domain-containing protein</fullName>
    </recommendedName>
</protein>
<dbReference type="Pfam" id="PF06583">
    <property type="entry name" value="Neogenin_C"/>
    <property type="match status" value="1"/>
</dbReference>
<feature type="non-terminal residue" evidence="7">
    <location>
        <position position="1"/>
    </location>
</feature>
<evidence type="ECO:0000256" key="2">
    <source>
        <dbReference type="ARBA" id="ARBA00022692"/>
    </source>
</evidence>
<dbReference type="InterPro" id="IPR010560">
    <property type="entry name" value="Neogenin_C"/>
</dbReference>
<evidence type="ECO:0000313" key="7">
    <source>
        <dbReference type="EMBL" id="GFY40711.1"/>
    </source>
</evidence>
<name>A0A8X7BQA0_9ARAC</name>
<evidence type="ECO:0000256" key="5">
    <source>
        <dbReference type="ARBA" id="ARBA00023180"/>
    </source>
</evidence>
<sequence length="84" mass="8937">EATASCQPAEETIDWQWAIPSHPFISAIDTQVVSAFHHAQATGGGRGGGPAWPSYSTEDLSVEMANLEGLMKDLNAITASEFEC</sequence>
<comment type="caution">
    <text evidence="7">The sequence shown here is derived from an EMBL/GenBank/DDBJ whole genome shotgun (WGS) entry which is preliminary data.</text>
</comment>
<evidence type="ECO:0000313" key="8">
    <source>
        <dbReference type="Proteomes" id="UP000886998"/>
    </source>
</evidence>
<keyword evidence="2" id="KW-0812">Transmembrane</keyword>
<dbReference type="OrthoDB" id="8300677at2759"/>
<organism evidence="7 8">
    <name type="scientific">Trichonephila inaurata madagascariensis</name>
    <dbReference type="NCBI Taxonomy" id="2747483"/>
    <lineage>
        <taxon>Eukaryota</taxon>
        <taxon>Metazoa</taxon>
        <taxon>Ecdysozoa</taxon>
        <taxon>Arthropoda</taxon>
        <taxon>Chelicerata</taxon>
        <taxon>Arachnida</taxon>
        <taxon>Araneae</taxon>
        <taxon>Araneomorphae</taxon>
        <taxon>Entelegynae</taxon>
        <taxon>Araneoidea</taxon>
        <taxon>Nephilidae</taxon>
        <taxon>Trichonephila</taxon>
        <taxon>Trichonephila inaurata</taxon>
    </lineage>
</organism>
<feature type="domain" description="Neogenin C-terminal" evidence="6">
    <location>
        <begin position="52"/>
        <end position="80"/>
    </location>
</feature>
<gene>
    <name evidence="7" type="ORF">TNIN_490941</name>
</gene>